<dbReference type="RefSeq" id="WP_195004792.1">
    <property type="nucleotide sequence ID" value="NZ_JADLQN010000008.1"/>
</dbReference>
<dbReference type="Proteomes" id="UP000707731">
    <property type="component" value="Unassembled WGS sequence"/>
</dbReference>
<gene>
    <name evidence="1" type="ORF">IU449_26000</name>
</gene>
<organism evidence="1 2">
    <name type="scientific">Nocardia higoensis</name>
    <dbReference type="NCBI Taxonomy" id="228599"/>
    <lineage>
        <taxon>Bacteria</taxon>
        <taxon>Bacillati</taxon>
        <taxon>Actinomycetota</taxon>
        <taxon>Actinomycetes</taxon>
        <taxon>Mycobacteriales</taxon>
        <taxon>Nocardiaceae</taxon>
        <taxon>Nocardia</taxon>
    </lineage>
</organism>
<proteinExistence type="predicted"/>
<comment type="caution">
    <text evidence="1">The sequence shown here is derived from an EMBL/GenBank/DDBJ whole genome shotgun (WGS) entry which is preliminary data.</text>
</comment>
<evidence type="ECO:0000313" key="2">
    <source>
        <dbReference type="Proteomes" id="UP000707731"/>
    </source>
</evidence>
<accession>A0ABS0DHK5</accession>
<sequence>MNYDFVLLPSGVARTPSEVDGYLTAQQGLPQTETVTAMAAVINERNAALPEEDSFLADNAEVGAKATGSVLHVACPYDAIGHVRALLFEIGTPRDYALYDPQLAWLIDPAGRVPVTVTHGGAGEFPYLTETLVHQWVPELAEPGPYLIVERAPQHYIQTFRTAPGEFAVEYREGGPDRHYALTLTEPRDVAEIIWAWARGDRAAVQARTWERVDF</sequence>
<name>A0ABS0DHK5_9NOCA</name>
<keyword evidence="2" id="KW-1185">Reference proteome</keyword>
<protein>
    <submittedName>
        <fullName evidence="1">Uncharacterized protein</fullName>
    </submittedName>
</protein>
<evidence type="ECO:0000313" key="1">
    <source>
        <dbReference type="EMBL" id="MBF6357953.1"/>
    </source>
</evidence>
<dbReference type="EMBL" id="JADLQN010000008">
    <property type="protein sequence ID" value="MBF6357953.1"/>
    <property type="molecule type" value="Genomic_DNA"/>
</dbReference>
<reference evidence="1 2" key="1">
    <citation type="submission" date="2020-10" db="EMBL/GenBank/DDBJ databases">
        <title>Identification of Nocardia species via Next-generation sequencing and recognition of intraspecies genetic diversity.</title>
        <authorList>
            <person name="Li P."/>
            <person name="Li P."/>
            <person name="Lu B."/>
        </authorList>
    </citation>
    <scope>NUCLEOTIDE SEQUENCE [LARGE SCALE GENOMIC DNA]</scope>
    <source>
        <strain evidence="1 2">BJ06-0143</strain>
    </source>
</reference>